<evidence type="ECO:0000256" key="3">
    <source>
        <dbReference type="ARBA" id="ARBA00022989"/>
    </source>
</evidence>
<evidence type="ECO:0000259" key="6">
    <source>
        <dbReference type="Pfam" id="PF04116"/>
    </source>
</evidence>
<keyword evidence="4 5" id="KW-0472">Membrane</keyword>
<accession>A0A381RJX6</accession>
<evidence type="ECO:0000256" key="5">
    <source>
        <dbReference type="SAM" id="Phobius"/>
    </source>
</evidence>
<dbReference type="InterPro" id="IPR006694">
    <property type="entry name" value="Fatty_acid_hydroxylase"/>
</dbReference>
<organism evidence="7">
    <name type="scientific">marine metagenome</name>
    <dbReference type="NCBI Taxonomy" id="408172"/>
    <lineage>
        <taxon>unclassified sequences</taxon>
        <taxon>metagenomes</taxon>
        <taxon>ecological metagenomes</taxon>
    </lineage>
</organism>
<evidence type="ECO:0000256" key="4">
    <source>
        <dbReference type="ARBA" id="ARBA00023136"/>
    </source>
</evidence>
<feature type="transmembrane region" description="Helical" evidence="5">
    <location>
        <begin position="48"/>
        <end position="66"/>
    </location>
</feature>
<evidence type="ECO:0000313" key="7">
    <source>
        <dbReference type="EMBL" id="SUZ92126.1"/>
    </source>
</evidence>
<protein>
    <recommendedName>
        <fullName evidence="6">Fatty acid hydroxylase domain-containing protein</fullName>
    </recommendedName>
</protein>
<feature type="transmembrane region" description="Helical" evidence="5">
    <location>
        <begin position="174"/>
        <end position="194"/>
    </location>
</feature>
<feature type="transmembrane region" description="Helical" evidence="5">
    <location>
        <begin position="232"/>
        <end position="257"/>
    </location>
</feature>
<dbReference type="InterPro" id="IPR050307">
    <property type="entry name" value="Sterol_Desaturase_Related"/>
</dbReference>
<feature type="domain" description="Fatty acid hydroxylase" evidence="6">
    <location>
        <begin position="183"/>
        <end position="311"/>
    </location>
</feature>
<evidence type="ECO:0000256" key="2">
    <source>
        <dbReference type="ARBA" id="ARBA00022692"/>
    </source>
</evidence>
<keyword evidence="2 5" id="KW-0812">Transmembrane</keyword>
<name>A0A381RJX6_9ZZZZ</name>
<feature type="transmembrane region" description="Helical" evidence="5">
    <location>
        <begin position="86"/>
        <end position="105"/>
    </location>
</feature>
<dbReference type="GO" id="GO:0005506">
    <property type="term" value="F:iron ion binding"/>
    <property type="evidence" value="ECO:0007669"/>
    <property type="project" value="InterPro"/>
</dbReference>
<keyword evidence="3 5" id="KW-1133">Transmembrane helix</keyword>
<comment type="subcellular location">
    <subcellularLocation>
        <location evidence="1">Membrane</location>
    </subcellularLocation>
</comment>
<dbReference type="GO" id="GO:0008610">
    <property type="term" value="P:lipid biosynthetic process"/>
    <property type="evidence" value="ECO:0007669"/>
    <property type="project" value="InterPro"/>
</dbReference>
<dbReference type="EMBL" id="UINC01002033">
    <property type="protein sequence ID" value="SUZ92126.1"/>
    <property type="molecule type" value="Genomic_DNA"/>
</dbReference>
<reference evidence="7" key="1">
    <citation type="submission" date="2018-05" db="EMBL/GenBank/DDBJ databases">
        <authorList>
            <person name="Lanie J.A."/>
            <person name="Ng W.-L."/>
            <person name="Kazmierczak K.M."/>
            <person name="Andrzejewski T.M."/>
            <person name="Davidsen T.M."/>
            <person name="Wayne K.J."/>
            <person name="Tettelin H."/>
            <person name="Glass J.I."/>
            <person name="Rusch D."/>
            <person name="Podicherti R."/>
            <person name="Tsui H.-C.T."/>
            <person name="Winkler M.E."/>
        </authorList>
    </citation>
    <scope>NUCLEOTIDE SEQUENCE</scope>
</reference>
<dbReference type="PANTHER" id="PTHR11863">
    <property type="entry name" value="STEROL DESATURASE"/>
    <property type="match status" value="1"/>
</dbReference>
<evidence type="ECO:0000256" key="1">
    <source>
        <dbReference type="ARBA" id="ARBA00004370"/>
    </source>
</evidence>
<gene>
    <name evidence="7" type="ORF">METZ01_LOCUS44980</name>
</gene>
<dbReference type="GO" id="GO:0016020">
    <property type="term" value="C:membrane"/>
    <property type="evidence" value="ECO:0007669"/>
    <property type="project" value="UniProtKB-SubCell"/>
</dbReference>
<dbReference type="Pfam" id="PF04116">
    <property type="entry name" value="FA_hydroxylase"/>
    <property type="match status" value="1"/>
</dbReference>
<sequence length="333" mass="38536">MPHSPSRPAPYAGVANSDYEPPVPITPPPIYAWPPRPLAVVRWFVGRLLYPWVGTYLILSLIIWKWLLPPEDQMATLQANWIFQIWVRNLAVLTLVAGGLHWSLYARRRQGDAYKFNRRWPGQGRKYLFDDQVKDNAFWTLTSGGFFLTAYEALTHWAYASGLVDRPGWVSNPAYVFVMATLGVVLWSTIHFWANHRLLHWEPLYRVAHHLHHRNINPGPWSGISMHPVEHLIYFSLFLLWWVVPVHPVVILMCGFYQGPGPAPSHSGFERVRIVGRWQIPAGDLFHQLHHRYFEVNYGNTQAPIDRATGTWHDGTLEAHERLKGRRRADQIA</sequence>
<dbReference type="AlphaFoldDB" id="A0A381RJX6"/>
<dbReference type="GO" id="GO:0016491">
    <property type="term" value="F:oxidoreductase activity"/>
    <property type="evidence" value="ECO:0007669"/>
    <property type="project" value="InterPro"/>
</dbReference>
<proteinExistence type="predicted"/>